<feature type="non-terminal residue" evidence="2">
    <location>
        <position position="55"/>
    </location>
</feature>
<organism evidence="2">
    <name type="scientific">Arion vulgaris</name>
    <dbReference type="NCBI Taxonomy" id="1028688"/>
    <lineage>
        <taxon>Eukaryota</taxon>
        <taxon>Metazoa</taxon>
        <taxon>Spiralia</taxon>
        <taxon>Lophotrochozoa</taxon>
        <taxon>Mollusca</taxon>
        <taxon>Gastropoda</taxon>
        <taxon>Heterobranchia</taxon>
        <taxon>Euthyneura</taxon>
        <taxon>Panpulmonata</taxon>
        <taxon>Eupulmonata</taxon>
        <taxon>Stylommatophora</taxon>
        <taxon>Helicina</taxon>
        <taxon>Arionoidea</taxon>
        <taxon>Arionidae</taxon>
        <taxon>Arion</taxon>
    </lineage>
</organism>
<name>A0A0B7BDV9_9EUPU</name>
<protein>
    <submittedName>
        <fullName evidence="2">Uncharacterized protein</fullName>
    </submittedName>
</protein>
<sequence length="55" mass="5891">MEMLSTKQNGLVAGDDGDSGEEGNKQPASIKGMWKKALKSLKSNDPKPARLVSFV</sequence>
<gene>
    <name evidence="2" type="primary">ORF181311</name>
</gene>
<feature type="region of interest" description="Disordered" evidence="1">
    <location>
        <begin position="1"/>
        <end position="31"/>
    </location>
</feature>
<reference evidence="2" key="1">
    <citation type="submission" date="2014-12" db="EMBL/GenBank/DDBJ databases">
        <title>Insight into the proteome of Arion vulgaris.</title>
        <authorList>
            <person name="Aradska J."/>
            <person name="Bulat T."/>
            <person name="Smidak R."/>
            <person name="Sarate P."/>
            <person name="Gangsoo J."/>
            <person name="Sialana F."/>
            <person name="Bilban M."/>
            <person name="Lubec G."/>
        </authorList>
    </citation>
    <scope>NUCLEOTIDE SEQUENCE</scope>
    <source>
        <tissue evidence="2">Skin</tissue>
    </source>
</reference>
<proteinExistence type="predicted"/>
<dbReference type="EMBL" id="HACG01044313">
    <property type="protein sequence ID" value="CEK91178.1"/>
    <property type="molecule type" value="Transcribed_RNA"/>
</dbReference>
<accession>A0A0B7BDV9</accession>
<dbReference type="AlphaFoldDB" id="A0A0B7BDV9"/>
<evidence type="ECO:0000256" key="1">
    <source>
        <dbReference type="SAM" id="MobiDB-lite"/>
    </source>
</evidence>
<evidence type="ECO:0000313" key="2">
    <source>
        <dbReference type="EMBL" id="CEK91178.1"/>
    </source>
</evidence>